<comment type="similarity">
    <text evidence="1">Belongs to the sigma-70 factor family. ECF subfamily.</text>
</comment>
<dbReference type="EMBL" id="JACCBK010000001">
    <property type="protein sequence ID" value="NYD86628.1"/>
    <property type="molecule type" value="Genomic_DNA"/>
</dbReference>
<feature type="compositionally biased region" description="Basic and acidic residues" evidence="6">
    <location>
        <begin position="176"/>
        <end position="186"/>
    </location>
</feature>
<dbReference type="InterPro" id="IPR014284">
    <property type="entry name" value="RNA_pol_sigma-70_dom"/>
</dbReference>
<dbReference type="InterPro" id="IPR036388">
    <property type="entry name" value="WH-like_DNA-bd_sf"/>
</dbReference>
<name>A0A7Y9JXE3_9CELL</name>
<dbReference type="Proteomes" id="UP000577956">
    <property type="component" value="Unassembled WGS sequence"/>
</dbReference>
<dbReference type="InterPro" id="IPR013324">
    <property type="entry name" value="RNA_pol_sigma_r3/r4-like"/>
</dbReference>
<dbReference type="GO" id="GO:0003677">
    <property type="term" value="F:DNA binding"/>
    <property type="evidence" value="ECO:0007669"/>
    <property type="project" value="UniProtKB-KW"/>
</dbReference>
<evidence type="ECO:0000313" key="11">
    <source>
        <dbReference type="Proteomes" id="UP000618382"/>
    </source>
</evidence>
<comment type="caution">
    <text evidence="9">The sequence shown here is derived from an EMBL/GenBank/DDBJ whole genome shotgun (WGS) entry which is preliminary data.</text>
</comment>
<evidence type="ECO:0000259" key="7">
    <source>
        <dbReference type="Pfam" id="PF08281"/>
    </source>
</evidence>
<dbReference type="InterPro" id="IPR013249">
    <property type="entry name" value="RNA_pol_sigma70_r4_t2"/>
</dbReference>
<keyword evidence="5" id="KW-0804">Transcription</keyword>
<reference evidence="8 11" key="2">
    <citation type="submission" date="2021-01" db="EMBL/GenBank/DDBJ databases">
        <title>Whole genome shotgun sequence of Cellulomonas oligotrophica NBRC 109435.</title>
        <authorList>
            <person name="Komaki H."/>
            <person name="Tamura T."/>
        </authorList>
    </citation>
    <scope>NUCLEOTIDE SEQUENCE [LARGE SCALE GENOMIC DNA]</scope>
    <source>
        <strain evidence="8 11">NBRC 109435</strain>
    </source>
</reference>
<sequence>MSGRWQPALDALVEQRYGALVARATLVSGSRAEALDLVHDALVATFSAKARFGSVAEAEQYVCRAIMTRFVDGTRRRGREHHAVARLAARTDGTTSDPDPDVLGADVVAALAELSPRERACVLLRHLDDLSVRDTAQLLGLSEGAVKRYVSDGLARLNARLGTTASPAGEGSTVHVLEREETSRDR</sequence>
<keyword evidence="4" id="KW-0238">DNA-binding</keyword>
<dbReference type="PANTHER" id="PTHR43133">
    <property type="entry name" value="RNA POLYMERASE ECF-TYPE SIGMA FACTO"/>
    <property type="match status" value="1"/>
</dbReference>
<evidence type="ECO:0000313" key="9">
    <source>
        <dbReference type="EMBL" id="NYD86628.1"/>
    </source>
</evidence>
<dbReference type="CDD" id="cd06171">
    <property type="entry name" value="Sigma70_r4"/>
    <property type="match status" value="1"/>
</dbReference>
<feature type="region of interest" description="Disordered" evidence="6">
    <location>
        <begin position="163"/>
        <end position="186"/>
    </location>
</feature>
<keyword evidence="2" id="KW-0805">Transcription regulation</keyword>
<dbReference type="RefSeq" id="WP_140458222.1">
    <property type="nucleotide sequence ID" value="NZ_BAABFI010000001.1"/>
</dbReference>
<evidence type="ECO:0000256" key="1">
    <source>
        <dbReference type="ARBA" id="ARBA00010641"/>
    </source>
</evidence>
<dbReference type="NCBIfam" id="TIGR02937">
    <property type="entry name" value="sigma70-ECF"/>
    <property type="match status" value="1"/>
</dbReference>
<dbReference type="GO" id="GO:0016987">
    <property type="term" value="F:sigma factor activity"/>
    <property type="evidence" value="ECO:0007669"/>
    <property type="project" value="UniProtKB-KW"/>
</dbReference>
<evidence type="ECO:0000256" key="3">
    <source>
        <dbReference type="ARBA" id="ARBA00023082"/>
    </source>
</evidence>
<evidence type="ECO:0000313" key="8">
    <source>
        <dbReference type="EMBL" id="GIG34393.1"/>
    </source>
</evidence>
<protein>
    <submittedName>
        <fullName evidence="8 9">RNA polymerase sigma factor</fullName>
    </submittedName>
</protein>
<keyword evidence="3" id="KW-0731">Sigma factor</keyword>
<dbReference type="EMBL" id="BONN01000016">
    <property type="protein sequence ID" value="GIG34393.1"/>
    <property type="molecule type" value="Genomic_DNA"/>
</dbReference>
<feature type="domain" description="RNA polymerase sigma factor 70 region 4 type 2" evidence="7">
    <location>
        <begin position="107"/>
        <end position="157"/>
    </location>
</feature>
<evidence type="ECO:0000313" key="10">
    <source>
        <dbReference type="Proteomes" id="UP000577956"/>
    </source>
</evidence>
<dbReference type="Gene3D" id="1.10.10.10">
    <property type="entry name" value="Winged helix-like DNA-binding domain superfamily/Winged helix DNA-binding domain"/>
    <property type="match status" value="1"/>
</dbReference>
<dbReference type="Pfam" id="PF08281">
    <property type="entry name" value="Sigma70_r4_2"/>
    <property type="match status" value="1"/>
</dbReference>
<dbReference type="SUPFAM" id="SSF88946">
    <property type="entry name" value="Sigma2 domain of RNA polymerase sigma factors"/>
    <property type="match status" value="1"/>
</dbReference>
<evidence type="ECO:0000256" key="2">
    <source>
        <dbReference type="ARBA" id="ARBA00023015"/>
    </source>
</evidence>
<dbReference type="InterPro" id="IPR013325">
    <property type="entry name" value="RNA_pol_sigma_r2"/>
</dbReference>
<dbReference type="AlphaFoldDB" id="A0A7Y9JXE3"/>
<dbReference type="Proteomes" id="UP000618382">
    <property type="component" value="Unassembled WGS sequence"/>
</dbReference>
<keyword evidence="11" id="KW-1185">Reference proteome</keyword>
<dbReference type="GO" id="GO:0006352">
    <property type="term" value="P:DNA-templated transcription initiation"/>
    <property type="evidence" value="ECO:0007669"/>
    <property type="project" value="InterPro"/>
</dbReference>
<organism evidence="9 10">
    <name type="scientific">Cellulomonas oligotrophica</name>
    <dbReference type="NCBI Taxonomy" id="931536"/>
    <lineage>
        <taxon>Bacteria</taxon>
        <taxon>Bacillati</taxon>
        <taxon>Actinomycetota</taxon>
        <taxon>Actinomycetes</taxon>
        <taxon>Micrococcales</taxon>
        <taxon>Cellulomonadaceae</taxon>
        <taxon>Cellulomonas</taxon>
    </lineage>
</organism>
<proteinExistence type="inferred from homology"/>
<evidence type="ECO:0000256" key="4">
    <source>
        <dbReference type="ARBA" id="ARBA00023125"/>
    </source>
</evidence>
<dbReference type="Gene3D" id="1.10.1740.10">
    <property type="match status" value="1"/>
</dbReference>
<dbReference type="InterPro" id="IPR039425">
    <property type="entry name" value="RNA_pol_sigma-70-like"/>
</dbReference>
<evidence type="ECO:0000256" key="5">
    <source>
        <dbReference type="ARBA" id="ARBA00023163"/>
    </source>
</evidence>
<reference evidence="9 10" key="1">
    <citation type="submission" date="2020-07" db="EMBL/GenBank/DDBJ databases">
        <title>Sequencing the genomes of 1000 actinobacteria strains.</title>
        <authorList>
            <person name="Klenk H.-P."/>
        </authorList>
    </citation>
    <scope>NUCLEOTIDE SEQUENCE [LARGE SCALE GENOMIC DNA]</scope>
    <source>
        <strain evidence="9 10">DSM 24482</strain>
    </source>
</reference>
<dbReference type="SUPFAM" id="SSF88659">
    <property type="entry name" value="Sigma3 and sigma4 domains of RNA polymerase sigma factors"/>
    <property type="match status" value="1"/>
</dbReference>
<dbReference type="PANTHER" id="PTHR43133:SF50">
    <property type="entry name" value="ECF RNA POLYMERASE SIGMA FACTOR SIGM"/>
    <property type="match status" value="1"/>
</dbReference>
<gene>
    <name evidence="9" type="ORF">BKA21_002177</name>
    <name evidence="8" type="ORF">Col01nite_35520</name>
</gene>
<evidence type="ECO:0000256" key="6">
    <source>
        <dbReference type="SAM" id="MobiDB-lite"/>
    </source>
</evidence>
<accession>A0A7Y9JXE3</accession>